<keyword evidence="2" id="KW-0614">Plasmid</keyword>
<dbReference type="EMBL" id="CP002193">
    <property type="protein sequence ID" value="AFD27536.1"/>
    <property type="molecule type" value="Genomic_DNA"/>
</dbReference>
<gene>
    <name evidence="2" type="ordered locus">DGo_PB0267</name>
</gene>
<evidence type="ECO:0000256" key="1">
    <source>
        <dbReference type="SAM" id="MobiDB-lite"/>
    </source>
</evidence>
<evidence type="ECO:0000313" key="3">
    <source>
        <dbReference type="Proteomes" id="UP000007575"/>
    </source>
</evidence>
<name>H8H1Y9_DEIGI</name>
<keyword evidence="3" id="KW-1185">Reference proteome</keyword>
<evidence type="ECO:0000313" key="2">
    <source>
        <dbReference type="EMBL" id="AFD27536.1"/>
    </source>
</evidence>
<organism evidence="2 3">
    <name type="scientific">Deinococcus gobiensis (strain DSM 21396 / JCM 16679 / CGMCC 1.7299 / I-0)</name>
    <dbReference type="NCBI Taxonomy" id="745776"/>
    <lineage>
        <taxon>Bacteria</taxon>
        <taxon>Thermotogati</taxon>
        <taxon>Deinococcota</taxon>
        <taxon>Deinococci</taxon>
        <taxon>Deinococcales</taxon>
        <taxon>Deinococcaceae</taxon>
        <taxon>Deinococcus</taxon>
    </lineage>
</organism>
<reference evidence="2 3" key="1">
    <citation type="journal article" date="2012" name="PLoS ONE">
        <title>Genome sequence and transcriptome analysis of the radioresistant bacterium Deinococcus gobiensis: insights into the extreme environmental adaptations.</title>
        <authorList>
            <person name="Yuan M."/>
            <person name="Chen M."/>
            <person name="Zhang W."/>
            <person name="Lu W."/>
            <person name="Wang J."/>
            <person name="Yang M."/>
            <person name="Zhao P."/>
            <person name="Tang R."/>
            <person name="Li X."/>
            <person name="Hao Y."/>
            <person name="Zhou Z."/>
            <person name="Zhan Y."/>
            <person name="Yu H."/>
            <person name="Teng C."/>
            <person name="Yan Y."/>
            <person name="Ping S."/>
            <person name="Wang Y."/>
            <person name="Lin M."/>
        </authorList>
    </citation>
    <scope>NUCLEOTIDE SEQUENCE [LARGE SCALE GENOMIC DNA]</scope>
    <source>
        <strain evidence="3">DSM 21396 / JCM 16679 / CGMCC 1.7299 / I-0</strain>
        <plasmid evidence="2">P2</plasmid>
    </source>
</reference>
<dbReference type="HOGENOM" id="CLU_2823979_0_0_0"/>
<geneLocation type="plasmid" evidence="2 3">
    <name>P2</name>
</geneLocation>
<dbReference type="AlphaFoldDB" id="H8H1Y9"/>
<protein>
    <submittedName>
        <fullName evidence="2">Uncharacterized protein</fullName>
    </submittedName>
</protein>
<feature type="compositionally biased region" description="Polar residues" evidence="1">
    <location>
        <begin position="56"/>
        <end position="66"/>
    </location>
</feature>
<dbReference type="KEGG" id="dgo:DGo_PB0267"/>
<sequence>MRLYGLSLKTGKQTTHLDSFKMQGRLASIRQRQSGDCSPPVALPISEVGHSPQRAAVTSQDLATQL</sequence>
<proteinExistence type="predicted"/>
<accession>H8H1Y9</accession>
<dbReference type="Proteomes" id="UP000007575">
    <property type="component" value="Plasmid P2"/>
</dbReference>
<feature type="region of interest" description="Disordered" evidence="1">
    <location>
        <begin position="45"/>
        <end position="66"/>
    </location>
</feature>